<dbReference type="Gene3D" id="3.20.20.40">
    <property type="entry name" value="1, 4-beta cellobiohydrolase"/>
    <property type="match status" value="1"/>
</dbReference>
<dbReference type="PROSITE" id="PS00655">
    <property type="entry name" value="GLYCOSYL_HYDROL_F6_1"/>
    <property type="match status" value="1"/>
</dbReference>
<name>A0AB39VVJ4_9GAMM</name>
<dbReference type="PROSITE" id="PS00656">
    <property type="entry name" value="GLYCOSYL_HYDROL_F6_2"/>
    <property type="match status" value="1"/>
</dbReference>
<feature type="binding site" evidence="9">
    <location>
        <position position="193"/>
    </location>
    <ligand>
        <name>substrate</name>
    </ligand>
</feature>
<organism evidence="13">
    <name type="scientific">Rouxiella sp. WC2420</name>
    <dbReference type="NCBI Taxonomy" id="3234145"/>
    <lineage>
        <taxon>Bacteria</taxon>
        <taxon>Pseudomonadati</taxon>
        <taxon>Pseudomonadota</taxon>
        <taxon>Gammaproteobacteria</taxon>
        <taxon>Enterobacterales</taxon>
        <taxon>Yersiniaceae</taxon>
        <taxon>Rouxiella</taxon>
    </lineage>
</organism>
<reference evidence="13" key="1">
    <citation type="submission" date="2024-07" db="EMBL/GenBank/DDBJ databases">
        <authorList>
            <person name="Biller S.J."/>
        </authorList>
    </citation>
    <scope>NUCLEOTIDE SEQUENCE</scope>
    <source>
        <strain evidence="13">WC2420</strain>
    </source>
</reference>
<feature type="binding site" evidence="9">
    <location>
        <position position="69"/>
    </location>
    <ligand>
        <name>substrate</name>
    </ligand>
</feature>
<proteinExistence type="inferred from homology"/>
<dbReference type="InterPro" id="IPR001524">
    <property type="entry name" value="Glyco_hydro_6_CS"/>
</dbReference>
<feature type="binding site" evidence="9">
    <location>
        <position position="289"/>
    </location>
    <ligand>
        <name>substrate</name>
    </ligand>
</feature>
<dbReference type="PANTHER" id="PTHR34876:SF4">
    <property type="entry name" value="1,4-BETA-D-GLUCAN CELLOBIOHYDROLASE C-RELATED"/>
    <property type="match status" value="1"/>
</dbReference>
<dbReference type="EC" id="3.2.1.-" evidence="12"/>
<feature type="active site" description="Proton donor" evidence="8 11">
    <location>
        <position position="148"/>
    </location>
</feature>
<keyword evidence="6 12" id="KW-0326">Glycosidase</keyword>
<evidence type="ECO:0000256" key="3">
    <source>
        <dbReference type="ARBA" id="ARBA00023001"/>
    </source>
</evidence>
<dbReference type="InterPro" id="IPR016288">
    <property type="entry name" value="Beta_cellobiohydrolase"/>
</dbReference>
<evidence type="ECO:0000256" key="8">
    <source>
        <dbReference type="PIRSR" id="PIRSR001100-1"/>
    </source>
</evidence>
<keyword evidence="5 12" id="KW-0119">Carbohydrate metabolism</keyword>
<evidence type="ECO:0000256" key="6">
    <source>
        <dbReference type="ARBA" id="ARBA00023295"/>
    </source>
</evidence>
<dbReference type="EMBL" id="CP165628">
    <property type="protein sequence ID" value="XDU73508.1"/>
    <property type="molecule type" value="Genomic_DNA"/>
</dbReference>
<dbReference type="GO" id="GO:0030245">
    <property type="term" value="P:cellulose catabolic process"/>
    <property type="evidence" value="ECO:0007669"/>
    <property type="project" value="UniProtKB-KW"/>
</dbReference>
<evidence type="ECO:0000256" key="10">
    <source>
        <dbReference type="PROSITE-ProRule" id="PRU10056"/>
    </source>
</evidence>
<feature type="binding site" evidence="9">
    <location>
        <position position="220"/>
    </location>
    <ligand>
        <name>substrate</name>
    </ligand>
</feature>
<dbReference type="GO" id="GO:0004553">
    <property type="term" value="F:hydrolase activity, hydrolyzing O-glycosyl compounds"/>
    <property type="evidence" value="ECO:0007669"/>
    <property type="project" value="InterPro"/>
</dbReference>
<sequence length="324" mass="35059">MTLIEDNTLIIMFYFAVLLISSTLFAAEAADSFYVNPNSTAAEWVKQHPNDPRQAVIQQSIANVPMARWFTGSLRDKDNLSQQVSSYVSAAVKKHQIPLMVAYNIPHRDCSGVASAGGAATPESYRQWVNEFANGVKGRKAVIVLEPDSLGDIGCLDKEQQSVRLGLLKYAVDTFNSKAPAAQLYLDAGNARWKPAAVMAEYLDNAGLKNAKGFALNVSNSYSTPESISYADRINIILLKNYGYKKPILIDTSRNGHAAKAGEWCNAAGPKLGIPTQQLSANIFAAWIKVPGNSDGDYSPKADCHGGPKAGVFSADLAMRLIKN</sequence>
<evidence type="ECO:0000256" key="1">
    <source>
        <dbReference type="ARBA" id="ARBA00022729"/>
    </source>
</evidence>
<feature type="active site" evidence="10">
    <location>
        <position position="109"/>
    </location>
</feature>
<comment type="similarity">
    <text evidence="12">Belongs to the glycosyl hydrolase family 6.</text>
</comment>
<feature type="active site" description="Proton acceptor" evidence="8">
    <location>
        <position position="295"/>
    </location>
</feature>
<dbReference type="RefSeq" id="WP_369789923.1">
    <property type="nucleotide sequence ID" value="NZ_CP165628.1"/>
</dbReference>
<evidence type="ECO:0000256" key="2">
    <source>
        <dbReference type="ARBA" id="ARBA00022801"/>
    </source>
</evidence>
<dbReference type="SUPFAM" id="SSF51989">
    <property type="entry name" value="Glycosyl hydrolases family 6, cellulases"/>
    <property type="match status" value="1"/>
</dbReference>
<evidence type="ECO:0000256" key="12">
    <source>
        <dbReference type="RuleBase" id="RU361186"/>
    </source>
</evidence>
<keyword evidence="7 12" id="KW-0624">Polysaccharide degradation</keyword>
<protein>
    <recommendedName>
        <fullName evidence="12">Glucanase</fullName>
        <ecNumber evidence="12">3.2.1.-</ecNumber>
    </recommendedName>
</protein>
<evidence type="ECO:0000313" key="13">
    <source>
        <dbReference type="EMBL" id="XDU73508.1"/>
    </source>
</evidence>
<gene>
    <name evidence="13" type="ORF">AB3G37_05240</name>
</gene>
<keyword evidence="4" id="KW-1015">Disulfide bond</keyword>
<accession>A0AB39VVJ4</accession>
<dbReference type="Pfam" id="PF01341">
    <property type="entry name" value="Glyco_hydro_6"/>
    <property type="match status" value="1"/>
</dbReference>
<keyword evidence="2 12" id="KW-0378">Hydrolase</keyword>
<dbReference type="PIRSF" id="PIRSF001100">
    <property type="entry name" value="Beta_cellobiohydrolase"/>
    <property type="match status" value="1"/>
</dbReference>
<dbReference type="PRINTS" id="PR00733">
    <property type="entry name" value="GLHYDRLASE6"/>
</dbReference>
<evidence type="ECO:0000256" key="7">
    <source>
        <dbReference type="ARBA" id="ARBA00023326"/>
    </source>
</evidence>
<evidence type="ECO:0000256" key="9">
    <source>
        <dbReference type="PIRSR" id="PIRSR001100-2"/>
    </source>
</evidence>
<evidence type="ECO:0000256" key="11">
    <source>
        <dbReference type="PROSITE-ProRule" id="PRU10057"/>
    </source>
</evidence>
<feature type="binding site" evidence="9">
    <location>
        <position position="264"/>
    </location>
    <ligand>
        <name>substrate</name>
    </ligand>
</feature>
<dbReference type="AlphaFoldDB" id="A0AB39VVJ4"/>
<evidence type="ECO:0000256" key="4">
    <source>
        <dbReference type="ARBA" id="ARBA00023157"/>
    </source>
</evidence>
<dbReference type="PANTHER" id="PTHR34876">
    <property type="match status" value="1"/>
</dbReference>
<evidence type="ECO:0000256" key="5">
    <source>
        <dbReference type="ARBA" id="ARBA00023277"/>
    </source>
</evidence>
<keyword evidence="3 12" id="KW-0136">Cellulose degradation</keyword>
<keyword evidence="1" id="KW-0732">Signal</keyword>
<dbReference type="InterPro" id="IPR036434">
    <property type="entry name" value="Beta_cellobiohydrolase_sf"/>
</dbReference>